<dbReference type="RefSeq" id="WP_240591489.1">
    <property type="nucleotide sequence ID" value="NZ_JAKUDL010000004.1"/>
</dbReference>
<dbReference type="SUPFAM" id="SSF54909">
    <property type="entry name" value="Dimeric alpha+beta barrel"/>
    <property type="match status" value="1"/>
</dbReference>
<dbReference type="InterPro" id="IPR011008">
    <property type="entry name" value="Dimeric_a/b-barrel"/>
</dbReference>
<evidence type="ECO:0000313" key="5">
    <source>
        <dbReference type="EMBL" id="MCH4295252.1"/>
    </source>
</evidence>
<dbReference type="EMBL" id="JAKUDL010000004">
    <property type="protein sequence ID" value="MCH4295252.1"/>
    <property type="molecule type" value="Genomic_DNA"/>
</dbReference>
<dbReference type="Pfam" id="PF13412">
    <property type="entry name" value="HTH_24"/>
    <property type="match status" value="1"/>
</dbReference>
<evidence type="ECO:0000256" key="2">
    <source>
        <dbReference type="ARBA" id="ARBA00023125"/>
    </source>
</evidence>
<dbReference type="GO" id="GO:0006355">
    <property type="term" value="P:regulation of DNA-templated transcription"/>
    <property type="evidence" value="ECO:0007669"/>
    <property type="project" value="UniProtKB-ARBA"/>
</dbReference>
<evidence type="ECO:0000313" key="6">
    <source>
        <dbReference type="Proteomes" id="UP001297581"/>
    </source>
</evidence>
<name>A0AAJ1F139_9GAMM</name>
<dbReference type="PROSITE" id="PS50956">
    <property type="entry name" value="HTH_ASNC_2"/>
    <property type="match status" value="1"/>
</dbReference>
<dbReference type="Pfam" id="PF01037">
    <property type="entry name" value="AsnC_trans_reg"/>
    <property type="match status" value="1"/>
</dbReference>
<keyword evidence="6" id="KW-1185">Reference proteome</keyword>
<comment type="caution">
    <text evidence="5">The sequence shown here is derived from an EMBL/GenBank/DDBJ whole genome shotgun (WGS) entry which is preliminary data.</text>
</comment>
<dbReference type="InterPro" id="IPR019885">
    <property type="entry name" value="Tscrpt_reg_HTH_AsnC-type_CS"/>
</dbReference>
<dbReference type="GO" id="GO:0005829">
    <property type="term" value="C:cytosol"/>
    <property type="evidence" value="ECO:0007669"/>
    <property type="project" value="TreeGrafter"/>
</dbReference>
<dbReference type="PANTHER" id="PTHR30154">
    <property type="entry name" value="LEUCINE-RESPONSIVE REGULATORY PROTEIN"/>
    <property type="match status" value="1"/>
</dbReference>
<keyword evidence="2" id="KW-0238">DNA-binding</keyword>
<dbReference type="SUPFAM" id="SSF46785">
    <property type="entry name" value="Winged helix' DNA-binding domain"/>
    <property type="match status" value="1"/>
</dbReference>
<dbReference type="GO" id="GO:0043200">
    <property type="term" value="P:response to amino acid"/>
    <property type="evidence" value="ECO:0007669"/>
    <property type="project" value="TreeGrafter"/>
</dbReference>
<evidence type="ECO:0000256" key="3">
    <source>
        <dbReference type="ARBA" id="ARBA00023163"/>
    </source>
</evidence>
<dbReference type="InterPro" id="IPR019888">
    <property type="entry name" value="Tscrpt_reg_AsnC-like"/>
</dbReference>
<evidence type="ECO:0000259" key="4">
    <source>
        <dbReference type="PROSITE" id="PS50956"/>
    </source>
</evidence>
<dbReference type="PRINTS" id="PR00033">
    <property type="entry name" value="HTHASNC"/>
</dbReference>
<proteinExistence type="predicted"/>
<gene>
    <name evidence="5" type="ORF">MJ923_13155</name>
</gene>
<dbReference type="CDD" id="cd00090">
    <property type="entry name" value="HTH_ARSR"/>
    <property type="match status" value="1"/>
</dbReference>
<keyword evidence="1" id="KW-0805">Transcription regulation</keyword>
<dbReference type="InterPro" id="IPR036390">
    <property type="entry name" value="WH_DNA-bd_sf"/>
</dbReference>
<organism evidence="5 6">
    <name type="scientific">Shewanella zhuhaiensis</name>
    <dbReference type="NCBI Taxonomy" id="2919576"/>
    <lineage>
        <taxon>Bacteria</taxon>
        <taxon>Pseudomonadati</taxon>
        <taxon>Pseudomonadota</taxon>
        <taxon>Gammaproteobacteria</taxon>
        <taxon>Alteromonadales</taxon>
        <taxon>Shewanellaceae</taxon>
        <taxon>Shewanella</taxon>
    </lineage>
</organism>
<dbReference type="InterPro" id="IPR011991">
    <property type="entry name" value="ArsR-like_HTH"/>
</dbReference>
<dbReference type="PANTHER" id="PTHR30154:SF34">
    <property type="entry name" value="TRANSCRIPTIONAL REGULATOR AZLB"/>
    <property type="match status" value="1"/>
</dbReference>
<dbReference type="InterPro" id="IPR000485">
    <property type="entry name" value="AsnC-type_HTH_dom"/>
</dbReference>
<dbReference type="Gene3D" id="3.30.70.920">
    <property type="match status" value="1"/>
</dbReference>
<protein>
    <submittedName>
        <fullName evidence="5">Lrp/AsnC family transcriptional regulator</fullName>
    </submittedName>
</protein>
<accession>A0AAJ1F139</accession>
<dbReference type="Gene3D" id="1.10.10.10">
    <property type="entry name" value="Winged helix-like DNA-binding domain superfamily/Winged helix DNA-binding domain"/>
    <property type="match status" value="1"/>
</dbReference>
<dbReference type="InterPro" id="IPR036388">
    <property type="entry name" value="WH-like_DNA-bd_sf"/>
</dbReference>
<feature type="domain" description="HTH asnC-type" evidence="4">
    <location>
        <begin position="4"/>
        <end position="65"/>
    </location>
</feature>
<reference evidence="5 6" key="1">
    <citation type="submission" date="2022-02" db="EMBL/GenBank/DDBJ databases">
        <title>The genome sequence of Shewanella sp. 3B26.</title>
        <authorList>
            <person name="Du J."/>
        </authorList>
    </citation>
    <scope>NUCLEOTIDE SEQUENCE [LARGE SCALE GENOMIC DNA]</scope>
    <source>
        <strain evidence="5 6">3B26</strain>
    </source>
</reference>
<evidence type="ECO:0000256" key="1">
    <source>
        <dbReference type="ARBA" id="ARBA00023015"/>
    </source>
</evidence>
<dbReference type="PROSITE" id="PS00519">
    <property type="entry name" value="HTH_ASNC_1"/>
    <property type="match status" value="1"/>
</dbReference>
<sequence>MTQLDKKDTAILAALQQNGRQSVTELAASVGLSDTPCLRRIRRLEQEGYIQGYGALLDHRKAGFEVIVYASLRLSENSDKAAERFETAVALLPEVMECSVITGSHDYLLKIVARDLLAYERFVKKSLGSLPGVAGIESTLVLKQTFSRNALPLE</sequence>
<dbReference type="InterPro" id="IPR019887">
    <property type="entry name" value="Tscrpt_reg_AsnC/Lrp_C"/>
</dbReference>
<dbReference type="GO" id="GO:0043565">
    <property type="term" value="F:sequence-specific DNA binding"/>
    <property type="evidence" value="ECO:0007669"/>
    <property type="project" value="InterPro"/>
</dbReference>
<dbReference type="Proteomes" id="UP001297581">
    <property type="component" value="Unassembled WGS sequence"/>
</dbReference>
<dbReference type="AlphaFoldDB" id="A0AAJ1F139"/>
<keyword evidence="3" id="KW-0804">Transcription</keyword>
<dbReference type="SMART" id="SM00344">
    <property type="entry name" value="HTH_ASNC"/>
    <property type="match status" value="1"/>
</dbReference>